<dbReference type="PANTHER" id="PTHR12820">
    <property type="entry name" value="VACUOLAR SORTING PROTEIN 53"/>
    <property type="match status" value="1"/>
</dbReference>
<comment type="caution">
    <text evidence="2">The sequence shown here is derived from an EMBL/GenBank/DDBJ whole genome shotgun (WGS) entry which is preliminary data.</text>
</comment>
<feature type="non-terminal residue" evidence="2">
    <location>
        <position position="1"/>
    </location>
</feature>
<accession>A0A443ST14</accession>
<dbReference type="VEuPathDB" id="VectorBase:LDEU001386"/>
<dbReference type="GO" id="GO:0042147">
    <property type="term" value="P:retrograde transport, endosome to Golgi"/>
    <property type="evidence" value="ECO:0007669"/>
    <property type="project" value="InterPro"/>
</dbReference>
<feature type="domain" description="Vps53 C-terminal" evidence="1">
    <location>
        <begin position="118"/>
        <end position="201"/>
    </location>
</feature>
<dbReference type="STRING" id="299467.A0A443ST14"/>
<gene>
    <name evidence="2" type="ORF">B4U80_07030</name>
</gene>
<reference evidence="2 3" key="1">
    <citation type="journal article" date="2018" name="Gigascience">
        <title>Genomes of trombidid mites reveal novel predicted allergens and laterally-transferred genes associated with secondary metabolism.</title>
        <authorList>
            <person name="Dong X."/>
            <person name="Chaisiri K."/>
            <person name="Xia D."/>
            <person name="Armstrong S.D."/>
            <person name="Fang Y."/>
            <person name="Donnelly M.J."/>
            <person name="Kadowaki T."/>
            <person name="McGarry J.W."/>
            <person name="Darby A.C."/>
            <person name="Makepeace B.L."/>
        </authorList>
    </citation>
    <scope>NUCLEOTIDE SEQUENCE [LARGE SCALE GENOMIC DNA]</scope>
    <source>
        <strain evidence="2">UoL-UT</strain>
    </source>
</reference>
<keyword evidence="3" id="KW-1185">Reference proteome</keyword>
<proteinExistence type="predicted"/>
<dbReference type="Pfam" id="PF16854">
    <property type="entry name" value="VPS53_C"/>
    <property type="match status" value="1"/>
</dbReference>
<sequence>VDPTLMDSINMRSEQDLFHNIISSAIQMLIQDIEAGCEPAFTVMTKTQWSTVETPIGQSAYVTTITNHLQQIFPFIRDNLQEARKYFTQLCNKFATIFIPKFINNLFKCKNLSQGGAEQLLLDTHTLKKILLELPGWESVVKTAPGSYTKCVIKGMTKAEMILKVVLVPCERIEAFIENYNKLLSDSDENEFHKILDMKGVRRAEVNLLLEAYRNAPKGDSKDSKEAIQNNIEVNESSKIKRLENLIKKNVKM</sequence>
<organism evidence="2 3">
    <name type="scientific">Leptotrombidium deliense</name>
    <dbReference type="NCBI Taxonomy" id="299467"/>
    <lineage>
        <taxon>Eukaryota</taxon>
        <taxon>Metazoa</taxon>
        <taxon>Ecdysozoa</taxon>
        <taxon>Arthropoda</taxon>
        <taxon>Chelicerata</taxon>
        <taxon>Arachnida</taxon>
        <taxon>Acari</taxon>
        <taxon>Acariformes</taxon>
        <taxon>Trombidiformes</taxon>
        <taxon>Prostigmata</taxon>
        <taxon>Anystina</taxon>
        <taxon>Parasitengona</taxon>
        <taxon>Trombiculoidea</taxon>
        <taxon>Trombiculidae</taxon>
        <taxon>Leptotrombidium</taxon>
    </lineage>
</organism>
<dbReference type="PANTHER" id="PTHR12820:SF0">
    <property type="entry name" value="VACUOLAR PROTEIN SORTING-ASSOCIATED PROTEIN 53 HOMOLOG"/>
    <property type="match status" value="1"/>
</dbReference>
<dbReference type="EMBL" id="NCKV01000429">
    <property type="protein sequence ID" value="RWS30651.1"/>
    <property type="molecule type" value="Genomic_DNA"/>
</dbReference>
<dbReference type="Gene3D" id="1.10.357.110">
    <property type="entry name" value="Vacuolar protein sorting-associated protein 53, C-terminus"/>
    <property type="match status" value="1"/>
</dbReference>
<dbReference type="GO" id="GO:0000938">
    <property type="term" value="C:GARP complex"/>
    <property type="evidence" value="ECO:0007669"/>
    <property type="project" value="InterPro"/>
</dbReference>
<evidence type="ECO:0000259" key="1">
    <source>
        <dbReference type="Pfam" id="PF16854"/>
    </source>
</evidence>
<dbReference type="InterPro" id="IPR031745">
    <property type="entry name" value="Vps53_C"/>
</dbReference>
<dbReference type="Proteomes" id="UP000288716">
    <property type="component" value="Unassembled WGS sequence"/>
</dbReference>
<name>A0A443ST14_9ACAR</name>
<protein>
    <submittedName>
        <fullName evidence="2">Vacuolar protein sorting-associated protein 53-like protein</fullName>
    </submittedName>
</protein>
<dbReference type="OrthoDB" id="10261632at2759"/>
<evidence type="ECO:0000313" key="2">
    <source>
        <dbReference type="EMBL" id="RWS30651.1"/>
    </source>
</evidence>
<dbReference type="AlphaFoldDB" id="A0A443ST14"/>
<dbReference type="InterPro" id="IPR038260">
    <property type="entry name" value="Vps53_C_sf"/>
</dbReference>
<dbReference type="GO" id="GO:0005829">
    <property type="term" value="C:cytosol"/>
    <property type="evidence" value="ECO:0007669"/>
    <property type="project" value="GOC"/>
</dbReference>
<evidence type="ECO:0000313" key="3">
    <source>
        <dbReference type="Proteomes" id="UP000288716"/>
    </source>
</evidence>
<dbReference type="InterPro" id="IPR039766">
    <property type="entry name" value="Vps53"/>
</dbReference>